<dbReference type="GO" id="GO:0055085">
    <property type="term" value="P:transmembrane transport"/>
    <property type="evidence" value="ECO:0007669"/>
    <property type="project" value="InterPro"/>
</dbReference>
<keyword evidence="5 7" id="KW-1133">Transmembrane helix</keyword>
<evidence type="ECO:0000313" key="9">
    <source>
        <dbReference type="EMBL" id="URN96417.1"/>
    </source>
</evidence>
<evidence type="ECO:0000256" key="4">
    <source>
        <dbReference type="ARBA" id="ARBA00022692"/>
    </source>
</evidence>
<name>A0A9J6ZL50_9BACL</name>
<feature type="transmembrane region" description="Helical" evidence="7">
    <location>
        <begin position="114"/>
        <end position="135"/>
    </location>
</feature>
<feature type="transmembrane region" description="Helical" evidence="7">
    <location>
        <begin position="78"/>
        <end position="102"/>
    </location>
</feature>
<dbReference type="AlphaFoldDB" id="A0A9J6ZL50"/>
<comment type="similarity">
    <text evidence="7">Belongs to the binding-protein-dependent transport system permease family.</text>
</comment>
<dbReference type="PANTHER" id="PTHR43744">
    <property type="entry name" value="ABC TRANSPORTER PERMEASE PROTEIN MG189-RELATED-RELATED"/>
    <property type="match status" value="1"/>
</dbReference>
<evidence type="ECO:0000256" key="2">
    <source>
        <dbReference type="ARBA" id="ARBA00022448"/>
    </source>
</evidence>
<dbReference type="Gene3D" id="1.10.3720.10">
    <property type="entry name" value="MetI-like"/>
    <property type="match status" value="1"/>
</dbReference>
<accession>A0A9J6ZL50</accession>
<keyword evidence="6 7" id="KW-0472">Membrane</keyword>
<evidence type="ECO:0000256" key="6">
    <source>
        <dbReference type="ARBA" id="ARBA00023136"/>
    </source>
</evidence>
<comment type="subcellular location">
    <subcellularLocation>
        <location evidence="1 7">Cell membrane</location>
        <topology evidence="1 7">Multi-pass membrane protein</topology>
    </subcellularLocation>
</comment>
<keyword evidence="4 7" id="KW-0812">Transmembrane</keyword>
<evidence type="ECO:0000256" key="1">
    <source>
        <dbReference type="ARBA" id="ARBA00004651"/>
    </source>
</evidence>
<evidence type="ECO:0000256" key="5">
    <source>
        <dbReference type="ARBA" id="ARBA00022989"/>
    </source>
</evidence>
<dbReference type="InterPro" id="IPR035906">
    <property type="entry name" value="MetI-like_sf"/>
</dbReference>
<feature type="transmembrane region" description="Helical" evidence="7">
    <location>
        <begin position="147"/>
        <end position="170"/>
    </location>
</feature>
<dbReference type="SUPFAM" id="SSF161098">
    <property type="entry name" value="MetI-like"/>
    <property type="match status" value="1"/>
</dbReference>
<evidence type="ECO:0000313" key="10">
    <source>
        <dbReference type="Proteomes" id="UP001056756"/>
    </source>
</evidence>
<protein>
    <submittedName>
        <fullName evidence="9">Carbohydrate ABC transporter permease</fullName>
    </submittedName>
</protein>
<keyword evidence="3" id="KW-1003">Cell membrane</keyword>
<feature type="transmembrane region" description="Helical" evidence="7">
    <location>
        <begin position="270"/>
        <end position="291"/>
    </location>
</feature>
<dbReference type="Pfam" id="PF00528">
    <property type="entry name" value="BPD_transp_1"/>
    <property type="match status" value="1"/>
</dbReference>
<keyword evidence="2 7" id="KW-0813">Transport</keyword>
<sequence>MQTTIKKFKTEPFLFHTFNVIFMLFVAVVTLYPFLNTLAVSFNAGLDTTRGGIYVWPREWTIKNYQAVFASGKVYDAFWVSVARTLVGTLVSVFLTAMLAYTISRKEYIFRKPITLIFILTMYFSAGLIPSYFLIKDLHLLNSFWVYILFPGAGAGMISAFNMLVVRTYIYTLPESLIESAKIDGATDFRTFFNIIMPLCTPVLATIALFTAVGQWNTWFDTFIFASSRQELSTLQFELMRLMSSTVNSNANPNISSTAARDTATMITPLSIRAAITMVASVPILIVYPFLQRHFVSGMQLGSVKE</sequence>
<reference evidence="9" key="1">
    <citation type="submission" date="2022-05" db="EMBL/GenBank/DDBJ databases">
        <title>Novel bacterial taxa in a minimal lignocellulolytic consortium and its capacity to transform plastics disclosed by genome-resolved metagenomics.</title>
        <authorList>
            <person name="Rodriguez C.A.D."/>
            <person name="Diaz-Garcia L."/>
            <person name="Herrera K."/>
            <person name="Tarazona N.A."/>
            <person name="Sproer C."/>
            <person name="Overmann J."/>
            <person name="Jimenez D.J."/>
        </authorList>
    </citation>
    <scope>NUCLEOTIDE SEQUENCE</scope>
    <source>
        <strain evidence="9">MAG5</strain>
    </source>
</reference>
<gene>
    <name evidence="9" type="ORF">NAG76_09435</name>
</gene>
<feature type="transmembrane region" description="Helical" evidence="7">
    <location>
        <begin position="191"/>
        <end position="213"/>
    </location>
</feature>
<dbReference type="PANTHER" id="PTHR43744:SF9">
    <property type="entry name" value="POLYGALACTURONAN_RHAMNOGALACTURONAN TRANSPORT SYSTEM PERMEASE PROTEIN YTCP"/>
    <property type="match status" value="1"/>
</dbReference>
<dbReference type="GO" id="GO:0005886">
    <property type="term" value="C:plasma membrane"/>
    <property type="evidence" value="ECO:0007669"/>
    <property type="project" value="UniProtKB-SubCell"/>
</dbReference>
<feature type="domain" description="ABC transmembrane type-1" evidence="8">
    <location>
        <begin position="78"/>
        <end position="291"/>
    </location>
</feature>
<dbReference type="InterPro" id="IPR000515">
    <property type="entry name" value="MetI-like"/>
</dbReference>
<dbReference type="EMBL" id="CP097899">
    <property type="protein sequence ID" value="URN96417.1"/>
    <property type="molecule type" value="Genomic_DNA"/>
</dbReference>
<proteinExistence type="inferred from homology"/>
<evidence type="ECO:0000256" key="7">
    <source>
        <dbReference type="RuleBase" id="RU363032"/>
    </source>
</evidence>
<dbReference type="PROSITE" id="PS50928">
    <property type="entry name" value="ABC_TM1"/>
    <property type="match status" value="1"/>
</dbReference>
<dbReference type="KEGG" id="plig:NAG76_09435"/>
<evidence type="ECO:0000256" key="3">
    <source>
        <dbReference type="ARBA" id="ARBA00022475"/>
    </source>
</evidence>
<evidence type="ECO:0000259" key="8">
    <source>
        <dbReference type="PROSITE" id="PS50928"/>
    </source>
</evidence>
<organism evidence="9 10">
    <name type="scientific">Candidatus Pristimantibacillus lignocellulolyticus</name>
    <dbReference type="NCBI Taxonomy" id="2994561"/>
    <lineage>
        <taxon>Bacteria</taxon>
        <taxon>Bacillati</taxon>
        <taxon>Bacillota</taxon>
        <taxon>Bacilli</taxon>
        <taxon>Bacillales</taxon>
        <taxon>Paenibacillaceae</taxon>
        <taxon>Candidatus Pristimantibacillus</taxon>
    </lineage>
</organism>
<dbReference type="CDD" id="cd06261">
    <property type="entry name" value="TM_PBP2"/>
    <property type="match status" value="1"/>
</dbReference>
<dbReference type="Proteomes" id="UP001056756">
    <property type="component" value="Chromosome"/>
</dbReference>
<feature type="transmembrane region" description="Helical" evidence="7">
    <location>
        <begin position="12"/>
        <end position="35"/>
    </location>
</feature>